<keyword evidence="2" id="KW-1185">Reference proteome</keyword>
<evidence type="ECO:0000313" key="2">
    <source>
        <dbReference type="Proteomes" id="UP000789860"/>
    </source>
</evidence>
<proteinExistence type="predicted"/>
<name>A0ACA9PRW4_9GLOM</name>
<accession>A0ACA9PRW4</accession>
<protein>
    <submittedName>
        <fullName evidence="1">10377_t:CDS:1</fullName>
    </submittedName>
</protein>
<sequence length="82" mass="9485">PKKVLQMSQLCTAMNYHNNLKVIESSIKKFKDNIQLLLSSSDNSEILTDSAQIDQDYTIITSDSEDKEVQDKKEITIYECRR</sequence>
<dbReference type="Proteomes" id="UP000789860">
    <property type="component" value="Unassembled WGS sequence"/>
</dbReference>
<evidence type="ECO:0000313" key="1">
    <source>
        <dbReference type="EMBL" id="CAG8720045.1"/>
    </source>
</evidence>
<gene>
    <name evidence="1" type="ORF">SCALOS_LOCUS11219</name>
</gene>
<dbReference type="EMBL" id="CAJVPM010047071">
    <property type="protein sequence ID" value="CAG8720045.1"/>
    <property type="molecule type" value="Genomic_DNA"/>
</dbReference>
<feature type="non-terminal residue" evidence="1">
    <location>
        <position position="82"/>
    </location>
</feature>
<reference evidence="1" key="1">
    <citation type="submission" date="2021-06" db="EMBL/GenBank/DDBJ databases">
        <authorList>
            <person name="Kallberg Y."/>
            <person name="Tangrot J."/>
            <person name="Rosling A."/>
        </authorList>
    </citation>
    <scope>NUCLEOTIDE SEQUENCE</scope>
    <source>
        <strain evidence="1">AU212A</strain>
    </source>
</reference>
<feature type="non-terminal residue" evidence="1">
    <location>
        <position position="1"/>
    </location>
</feature>
<organism evidence="1 2">
    <name type="scientific">Scutellospora calospora</name>
    <dbReference type="NCBI Taxonomy" id="85575"/>
    <lineage>
        <taxon>Eukaryota</taxon>
        <taxon>Fungi</taxon>
        <taxon>Fungi incertae sedis</taxon>
        <taxon>Mucoromycota</taxon>
        <taxon>Glomeromycotina</taxon>
        <taxon>Glomeromycetes</taxon>
        <taxon>Diversisporales</taxon>
        <taxon>Gigasporaceae</taxon>
        <taxon>Scutellospora</taxon>
    </lineage>
</organism>
<comment type="caution">
    <text evidence="1">The sequence shown here is derived from an EMBL/GenBank/DDBJ whole genome shotgun (WGS) entry which is preliminary data.</text>
</comment>